<feature type="transmembrane region" description="Helical" evidence="7">
    <location>
        <begin position="5"/>
        <end position="25"/>
    </location>
</feature>
<dbReference type="GO" id="GO:0005886">
    <property type="term" value="C:plasma membrane"/>
    <property type="evidence" value="ECO:0007669"/>
    <property type="project" value="UniProtKB-SubCell"/>
</dbReference>
<dbReference type="GO" id="GO:0009252">
    <property type="term" value="P:peptidoglycan biosynthetic process"/>
    <property type="evidence" value="ECO:0007669"/>
    <property type="project" value="UniProtKB-UniRule"/>
</dbReference>
<dbReference type="Gene3D" id="3.30.160.60">
    <property type="entry name" value="Classic Zinc Finger"/>
    <property type="match status" value="1"/>
</dbReference>
<reference evidence="8 9" key="1">
    <citation type="journal article" date="2016" name="Nat. Commun.">
        <title>Thousands of microbial genomes shed light on interconnected biogeochemical processes in an aquifer system.</title>
        <authorList>
            <person name="Anantharaman K."/>
            <person name="Brown C.T."/>
            <person name="Hug L.A."/>
            <person name="Sharon I."/>
            <person name="Castelle C.J."/>
            <person name="Probst A.J."/>
            <person name="Thomas B.C."/>
            <person name="Singh A."/>
            <person name="Wilkins M.J."/>
            <person name="Karaoz U."/>
            <person name="Brodie E.L."/>
            <person name="Williams K.H."/>
            <person name="Hubbard S.S."/>
            <person name="Banfield J.F."/>
        </authorList>
    </citation>
    <scope>NUCLEOTIDE SEQUENCE [LARGE SCALE GENOMIC DNA]</scope>
</reference>
<accession>A0A1G2PFH0</accession>
<dbReference type="Gene3D" id="3.30.1490.480">
    <property type="entry name" value="Endolytic murein transglycosylase"/>
    <property type="match status" value="1"/>
</dbReference>
<dbReference type="GO" id="GO:0071555">
    <property type="term" value="P:cell wall organization"/>
    <property type="evidence" value="ECO:0007669"/>
    <property type="project" value="UniProtKB-KW"/>
</dbReference>
<comment type="caution">
    <text evidence="8">The sequence shown here is derived from an EMBL/GenBank/DDBJ whole genome shotgun (WGS) entry which is preliminary data.</text>
</comment>
<keyword evidence="5 7" id="KW-0456">Lyase</keyword>
<dbReference type="InterPro" id="IPR003770">
    <property type="entry name" value="MLTG-like"/>
</dbReference>
<keyword evidence="4 7" id="KW-0472">Membrane</keyword>
<feature type="site" description="Important for catalytic activity" evidence="7">
    <location>
        <position position="203"/>
    </location>
</feature>
<evidence type="ECO:0000256" key="1">
    <source>
        <dbReference type="ARBA" id="ARBA00022475"/>
    </source>
</evidence>
<dbReference type="EC" id="4.2.2.29" evidence="7"/>
<comment type="similarity">
    <text evidence="7">Belongs to the transglycosylase MltG family.</text>
</comment>
<sequence length="316" mass="35824">MKKPIVYFGLGALVILLFLSFYFFFFRVPTDFPVGSIYSVKEGAGLSALAKNLSSQKIIRSPFLFKTLSVIFGGLKGIKTGDYALSEKQNLISLAWRFSSADYGLALVRITIPEGLNVKEMAILFSKKFSKITAESFSKVARDKEGYLFPETYLFLPNVEAEAVVKKMEEIFQEKIKELDLEIKSFEKPLSDIIKMASLVEEEARTEETRQIVAGILWKRLSLNMPLQVDVSFKYINGKTTANLTLTDLKIDSPYNSYLYKGLPPTPISNPGLDSIRDTVTPTKTDYLYFLSDKKGEMHYAKTFAEHLQNKELYLK</sequence>
<keyword evidence="3 7" id="KW-1133">Transmembrane helix</keyword>
<evidence type="ECO:0000313" key="9">
    <source>
        <dbReference type="Proteomes" id="UP000176965"/>
    </source>
</evidence>
<evidence type="ECO:0000256" key="4">
    <source>
        <dbReference type="ARBA" id="ARBA00023136"/>
    </source>
</evidence>
<dbReference type="PANTHER" id="PTHR30518:SF2">
    <property type="entry name" value="ENDOLYTIC MUREIN TRANSGLYCOSYLASE"/>
    <property type="match status" value="1"/>
</dbReference>
<protein>
    <recommendedName>
        <fullName evidence="7">Endolytic murein transglycosylase</fullName>
        <ecNumber evidence="7">4.2.2.29</ecNumber>
    </recommendedName>
    <alternativeName>
        <fullName evidence="7">Peptidoglycan lytic transglycosylase</fullName>
    </alternativeName>
    <alternativeName>
        <fullName evidence="7">Peptidoglycan polymerization terminase</fullName>
    </alternativeName>
</protein>
<dbReference type="AlphaFoldDB" id="A0A1G2PFH0"/>
<dbReference type="PANTHER" id="PTHR30518">
    <property type="entry name" value="ENDOLYTIC MUREIN TRANSGLYCOSYLASE"/>
    <property type="match status" value="1"/>
</dbReference>
<dbReference type="NCBIfam" id="TIGR00247">
    <property type="entry name" value="endolytic transglycosylase MltG"/>
    <property type="match status" value="1"/>
</dbReference>
<dbReference type="STRING" id="1802338.A2541_00120"/>
<evidence type="ECO:0000256" key="6">
    <source>
        <dbReference type="ARBA" id="ARBA00023316"/>
    </source>
</evidence>
<keyword evidence="6 7" id="KW-0961">Cell wall biogenesis/degradation</keyword>
<dbReference type="EMBL" id="MHSQ01000028">
    <property type="protein sequence ID" value="OHA46499.1"/>
    <property type="molecule type" value="Genomic_DNA"/>
</dbReference>
<dbReference type="Pfam" id="PF02618">
    <property type="entry name" value="YceG"/>
    <property type="match status" value="1"/>
</dbReference>
<comment type="subcellular location">
    <subcellularLocation>
        <location evidence="7">Cell membrane</location>
        <topology evidence="7">Single-pass membrane protein</topology>
    </subcellularLocation>
</comment>
<comment type="catalytic activity">
    <reaction evidence="7">
        <text>a peptidoglycan chain = a peptidoglycan chain with N-acetyl-1,6-anhydromuramyl-[peptide] at the reducing end + a peptidoglycan chain with N-acetylglucosamine at the non-reducing end.</text>
        <dbReference type="EC" id="4.2.2.29"/>
    </reaction>
</comment>
<keyword evidence="2 7" id="KW-0812">Transmembrane</keyword>
<dbReference type="Proteomes" id="UP000176965">
    <property type="component" value="Unassembled WGS sequence"/>
</dbReference>
<evidence type="ECO:0000313" key="8">
    <source>
        <dbReference type="EMBL" id="OHA46499.1"/>
    </source>
</evidence>
<keyword evidence="1 7" id="KW-1003">Cell membrane</keyword>
<organism evidence="8 9">
    <name type="scientific">Candidatus Taylorbacteria bacterium RIFOXYD2_FULL_36_9</name>
    <dbReference type="NCBI Taxonomy" id="1802338"/>
    <lineage>
        <taxon>Bacteria</taxon>
        <taxon>Candidatus Tayloriibacteriota</taxon>
    </lineage>
</organism>
<evidence type="ECO:0000256" key="3">
    <source>
        <dbReference type="ARBA" id="ARBA00022989"/>
    </source>
</evidence>
<comment type="function">
    <text evidence="7">Functions as a peptidoglycan terminase that cleaves nascent peptidoglycan strands endolytically to terminate their elongation.</text>
</comment>
<proteinExistence type="inferred from homology"/>
<dbReference type="GO" id="GO:0008932">
    <property type="term" value="F:lytic endotransglycosylase activity"/>
    <property type="evidence" value="ECO:0007669"/>
    <property type="project" value="UniProtKB-UniRule"/>
</dbReference>
<evidence type="ECO:0000256" key="2">
    <source>
        <dbReference type="ARBA" id="ARBA00022692"/>
    </source>
</evidence>
<dbReference type="HAMAP" id="MF_02065">
    <property type="entry name" value="MltG"/>
    <property type="match status" value="1"/>
</dbReference>
<gene>
    <name evidence="7" type="primary">mltG</name>
    <name evidence="8" type="ORF">A2541_00120</name>
</gene>
<evidence type="ECO:0000256" key="7">
    <source>
        <dbReference type="HAMAP-Rule" id="MF_02065"/>
    </source>
</evidence>
<evidence type="ECO:0000256" key="5">
    <source>
        <dbReference type="ARBA" id="ARBA00023239"/>
    </source>
</evidence>
<name>A0A1G2PFH0_9BACT</name>